<gene>
    <name evidence="2" type="ORF">IFM89_031980</name>
</gene>
<feature type="transmembrane region" description="Helical" evidence="1">
    <location>
        <begin position="40"/>
        <end position="65"/>
    </location>
</feature>
<evidence type="ECO:0000256" key="1">
    <source>
        <dbReference type="SAM" id="Phobius"/>
    </source>
</evidence>
<dbReference type="Proteomes" id="UP000631114">
    <property type="component" value="Unassembled WGS sequence"/>
</dbReference>
<dbReference type="PANTHER" id="PTHR11206">
    <property type="entry name" value="MULTIDRUG RESISTANCE PROTEIN"/>
    <property type="match status" value="1"/>
</dbReference>
<dbReference type="AlphaFoldDB" id="A0A835HGP9"/>
<sequence length="143" mass="15472">MLSFELWYSMGLVLTVGYFANPIVSVASFSICLNCLNWDLMFMLGMSEAASALLLICGAALSMAFTYKADVSKAVSVLIPFLAISVLLNGVQPILSGFGLSFMTSMGVAGIWCGMICGFLLQTLVLITLFVMTDWETEVTELH</sequence>
<proteinExistence type="predicted"/>
<dbReference type="OrthoDB" id="2126698at2759"/>
<reference evidence="2 3" key="1">
    <citation type="submission" date="2020-10" db="EMBL/GenBank/DDBJ databases">
        <title>The Coptis chinensis genome and diversification of protoberbering-type alkaloids.</title>
        <authorList>
            <person name="Wang B."/>
            <person name="Shu S."/>
            <person name="Song C."/>
            <person name="Liu Y."/>
        </authorList>
    </citation>
    <scope>NUCLEOTIDE SEQUENCE [LARGE SCALE GENOMIC DNA]</scope>
    <source>
        <strain evidence="2">HL-2020</strain>
        <tissue evidence="2">Leaf</tissue>
    </source>
</reference>
<evidence type="ECO:0000313" key="3">
    <source>
        <dbReference type="Proteomes" id="UP000631114"/>
    </source>
</evidence>
<organism evidence="2 3">
    <name type="scientific">Coptis chinensis</name>
    <dbReference type="NCBI Taxonomy" id="261450"/>
    <lineage>
        <taxon>Eukaryota</taxon>
        <taxon>Viridiplantae</taxon>
        <taxon>Streptophyta</taxon>
        <taxon>Embryophyta</taxon>
        <taxon>Tracheophyta</taxon>
        <taxon>Spermatophyta</taxon>
        <taxon>Magnoliopsida</taxon>
        <taxon>Ranunculales</taxon>
        <taxon>Ranunculaceae</taxon>
        <taxon>Coptidoideae</taxon>
        <taxon>Coptis</taxon>
    </lineage>
</organism>
<keyword evidence="1" id="KW-0812">Transmembrane</keyword>
<dbReference type="EMBL" id="JADFTS010000007">
    <property type="protein sequence ID" value="KAF9598860.1"/>
    <property type="molecule type" value="Genomic_DNA"/>
</dbReference>
<feature type="transmembrane region" description="Helical" evidence="1">
    <location>
        <begin position="77"/>
        <end position="102"/>
    </location>
</feature>
<keyword evidence="1" id="KW-0472">Membrane</keyword>
<accession>A0A835HGP9</accession>
<protein>
    <submittedName>
        <fullName evidence="2">Uncharacterized protein</fullName>
    </submittedName>
</protein>
<keyword evidence="3" id="KW-1185">Reference proteome</keyword>
<comment type="caution">
    <text evidence="2">The sequence shown here is derived from an EMBL/GenBank/DDBJ whole genome shotgun (WGS) entry which is preliminary data.</text>
</comment>
<keyword evidence="1" id="KW-1133">Transmembrane helix</keyword>
<evidence type="ECO:0000313" key="2">
    <source>
        <dbReference type="EMBL" id="KAF9598860.1"/>
    </source>
</evidence>
<name>A0A835HGP9_9MAGN</name>
<feature type="transmembrane region" description="Helical" evidence="1">
    <location>
        <begin position="6"/>
        <end position="33"/>
    </location>
</feature>
<feature type="transmembrane region" description="Helical" evidence="1">
    <location>
        <begin position="109"/>
        <end position="132"/>
    </location>
</feature>